<evidence type="ECO:0008006" key="8">
    <source>
        <dbReference type="Google" id="ProtNLM"/>
    </source>
</evidence>
<dbReference type="InterPro" id="IPR001965">
    <property type="entry name" value="Znf_PHD"/>
</dbReference>
<dbReference type="PROSITE" id="PS50157">
    <property type="entry name" value="ZINC_FINGER_C2H2_2"/>
    <property type="match status" value="1"/>
</dbReference>
<dbReference type="eggNOG" id="ENOG502QVXX">
    <property type="taxonomic scope" value="Eukaryota"/>
</dbReference>
<organism evidence="7">
    <name type="scientific">Amphimedon queenslandica</name>
    <name type="common">Sponge</name>
    <dbReference type="NCBI Taxonomy" id="400682"/>
    <lineage>
        <taxon>Eukaryota</taxon>
        <taxon>Metazoa</taxon>
        <taxon>Porifera</taxon>
        <taxon>Demospongiae</taxon>
        <taxon>Heteroscleromorpha</taxon>
        <taxon>Haplosclerida</taxon>
        <taxon>Niphatidae</taxon>
        <taxon>Amphimedon</taxon>
    </lineage>
</organism>
<dbReference type="SUPFAM" id="SSF57903">
    <property type="entry name" value="FYVE/PHD zinc finger"/>
    <property type="match status" value="1"/>
</dbReference>
<dbReference type="CDD" id="cd15517">
    <property type="entry name" value="PHD_TCF19_like"/>
    <property type="match status" value="1"/>
</dbReference>
<keyword evidence="3" id="KW-0862">Zinc</keyword>
<dbReference type="InterPro" id="IPR019787">
    <property type="entry name" value="Znf_PHD-finger"/>
</dbReference>
<dbReference type="Pfam" id="PF00628">
    <property type="entry name" value="PHD"/>
    <property type="match status" value="1"/>
</dbReference>
<dbReference type="InterPro" id="IPR013087">
    <property type="entry name" value="Znf_C2H2_type"/>
</dbReference>
<dbReference type="InterPro" id="IPR048324">
    <property type="entry name" value="ZSWIM1-3_RNaseH-like"/>
</dbReference>
<evidence type="ECO:0000259" key="6">
    <source>
        <dbReference type="PROSITE" id="PS50157"/>
    </source>
</evidence>
<feature type="domain" description="C2H2-type" evidence="6">
    <location>
        <begin position="7"/>
        <end position="31"/>
    </location>
</feature>
<evidence type="ECO:0000256" key="1">
    <source>
        <dbReference type="ARBA" id="ARBA00022723"/>
    </source>
</evidence>
<dbReference type="Pfam" id="PF21056">
    <property type="entry name" value="ZSWIM1-3_RNaseH-like"/>
    <property type="match status" value="1"/>
</dbReference>
<dbReference type="Gene3D" id="3.30.40.10">
    <property type="entry name" value="Zinc/RING finger domain, C3HC4 (zinc finger)"/>
    <property type="match status" value="1"/>
</dbReference>
<evidence type="ECO:0000313" key="7">
    <source>
        <dbReference type="EnsemblMetazoa" id="Aqu2.1.29614_001"/>
    </source>
</evidence>
<sequence>MSSEKRFVCSICGSAYSHSSGLSRHKSRDHTQSFGNIACSYTECCCRFSNIDQLIKHLQESHNHSIEVKTRKFDTMEDFMAWKSDIEKSSSSSYVLHSAPQKREDHSCYYYYCNRSGVYHLRGKGKRALKLQGSSNKVDGYCVAYIRACRYTSGAVTVEICDHHLHESQLAHIPLPESTRHMIAAKLQDGVEIQAILDSIRDGVEGAEIGRSELINRQDIHNIRHQYNIEGIQYHSNDHSSVQLWVDNLQSDSEDESVVLLFKEQGVEQSNDLNDFSVSDFALGIQTCFQKDMLFRFGKESICIDSTHGTNIYDFYLITVLVLDDYKEGIPVAWLILNREDAAVLNQFFSKLKVRCGDISTDVFMSDDADNFFNGWKGVFTVNYLIHTTICKHIHLVNIFNHLDLERQTKSSGTSSTTTYAAMLSSDNNESTNNENIESGSTSAIQASVILQSSSSIDVLSVSAMLSSDNTESTSMEHTESGSTSVIPASVTLESSSSIDVSSLQYLTHQISNQQHSDDLLLVKEHAIQACKKIELKIRKSEKVEAVKACAQHLNHALTMISSYDKHKRSVLPQKRKLAPNTLIEPQLRFVSTKKKRQKATRLAKPSNDEIAKCIESLDDVQIEVCGICFRENDASSYCATVDWIQCYECDMWFHSSCVALDKENIDENIDDFICQTCTDA</sequence>
<dbReference type="PROSITE" id="PS50016">
    <property type="entry name" value="ZF_PHD_2"/>
    <property type="match status" value="1"/>
</dbReference>
<evidence type="ECO:0000259" key="5">
    <source>
        <dbReference type="PROSITE" id="PS50016"/>
    </source>
</evidence>
<dbReference type="Gene3D" id="3.30.160.60">
    <property type="entry name" value="Classic Zinc Finger"/>
    <property type="match status" value="1"/>
</dbReference>
<reference evidence="7" key="1">
    <citation type="submission" date="2017-05" db="UniProtKB">
        <authorList>
            <consortium name="EnsemblMetazoa"/>
        </authorList>
    </citation>
    <scope>IDENTIFICATION</scope>
</reference>
<dbReference type="PANTHER" id="PTHR33936">
    <property type="entry name" value="PROTEIN CBG17840"/>
    <property type="match status" value="1"/>
</dbReference>
<dbReference type="AlphaFoldDB" id="A0A1X7UQ27"/>
<protein>
    <recommendedName>
        <fullName evidence="8">C2H2-type domain-containing protein</fullName>
    </recommendedName>
</protein>
<dbReference type="PROSITE" id="PS00028">
    <property type="entry name" value="ZINC_FINGER_C2H2_1"/>
    <property type="match status" value="2"/>
</dbReference>
<accession>A0A1X7UQ27</accession>
<dbReference type="PANTHER" id="PTHR33936:SF24">
    <property type="entry name" value="C2H2-TYPE DOMAIN-CONTAINING PROTEIN"/>
    <property type="match status" value="1"/>
</dbReference>
<evidence type="ECO:0000256" key="2">
    <source>
        <dbReference type="ARBA" id="ARBA00022771"/>
    </source>
</evidence>
<dbReference type="InParanoid" id="A0A1X7UQ27"/>
<feature type="domain" description="PHD-type" evidence="5">
    <location>
        <begin position="623"/>
        <end position="681"/>
    </location>
</feature>
<name>A0A1X7UQ27_AMPQE</name>
<dbReference type="OrthoDB" id="5982839at2759"/>
<dbReference type="InterPro" id="IPR036236">
    <property type="entry name" value="Znf_C2H2_sf"/>
</dbReference>
<keyword evidence="1" id="KW-0479">Metal-binding</keyword>
<dbReference type="SUPFAM" id="SSF57667">
    <property type="entry name" value="beta-beta-alpha zinc fingers"/>
    <property type="match status" value="1"/>
</dbReference>
<dbReference type="InterPro" id="IPR011011">
    <property type="entry name" value="Znf_FYVE_PHD"/>
</dbReference>
<dbReference type="GO" id="GO:0008270">
    <property type="term" value="F:zinc ion binding"/>
    <property type="evidence" value="ECO:0007669"/>
    <property type="project" value="UniProtKB-KW"/>
</dbReference>
<dbReference type="InterPro" id="IPR052797">
    <property type="entry name" value="RegFact_GeneExpr_CellDeath"/>
</dbReference>
<evidence type="ECO:0000256" key="4">
    <source>
        <dbReference type="PROSITE-ProRule" id="PRU00042"/>
    </source>
</evidence>
<proteinExistence type="predicted"/>
<dbReference type="InterPro" id="IPR013083">
    <property type="entry name" value="Znf_RING/FYVE/PHD"/>
</dbReference>
<dbReference type="SMART" id="SM00249">
    <property type="entry name" value="PHD"/>
    <property type="match status" value="1"/>
</dbReference>
<evidence type="ECO:0000256" key="3">
    <source>
        <dbReference type="ARBA" id="ARBA00022833"/>
    </source>
</evidence>
<keyword evidence="2 4" id="KW-0863">Zinc-finger</keyword>
<dbReference type="EnsemblMetazoa" id="Aqu2.1.29614_001">
    <property type="protein sequence ID" value="Aqu2.1.29614_001"/>
    <property type="gene ID" value="Aqu2.1.29614"/>
</dbReference>
<dbReference type="SMART" id="SM00355">
    <property type="entry name" value="ZnF_C2H2"/>
    <property type="match status" value="2"/>
</dbReference>